<evidence type="ECO:0000256" key="3">
    <source>
        <dbReference type="ARBA" id="ARBA00022723"/>
    </source>
</evidence>
<feature type="binding site" description="axial binding residue" evidence="6">
    <location>
        <position position="128"/>
    </location>
    <ligand>
        <name>heme c</name>
        <dbReference type="ChEBI" id="CHEBI:61717"/>
        <label>1</label>
    </ligand>
    <ligandPart>
        <name>Fe</name>
        <dbReference type="ChEBI" id="CHEBI:18248"/>
    </ligandPart>
</feature>
<accession>A0A1G9ZZ80</accession>
<feature type="binding site" description="axial binding residue" evidence="6">
    <location>
        <position position="54"/>
    </location>
    <ligand>
        <name>heme c</name>
        <dbReference type="ChEBI" id="CHEBI:61717"/>
        <label>3</label>
    </ligand>
    <ligandPart>
        <name>Fe</name>
        <dbReference type="ChEBI" id="CHEBI:18248"/>
    </ligandPart>
</feature>
<dbReference type="GO" id="GO:0020037">
    <property type="term" value="F:heme binding"/>
    <property type="evidence" value="ECO:0007669"/>
    <property type="project" value="InterPro"/>
</dbReference>
<evidence type="ECO:0000256" key="4">
    <source>
        <dbReference type="ARBA" id="ARBA00022982"/>
    </source>
</evidence>
<proteinExistence type="predicted"/>
<dbReference type="GO" id="GO:0046872">
    <property type="term" value="F:metal ion binding"/>
    <property type="evidence" value="ECO:0007669"/>
    <property type="project" value="UniProtKB-KW"/>
</dbReference>
<dbReference type="EMBL" id="FNIN01000001">
    <property type="protein sequence ID" value="SDN26660.1"/>
    <property type="molecule type" value="Genomic_DNA"/>
</dbReference>
<feature type="binding site" description="axial binding residue" evidence="6">
    <location>
        <position position="70"/>
    </location>
    <ligand>
        <name>heme c</name>
        <dbReference type="ChEBI" id="CHEBI:61717"/>
        <label>1</label>
    </ligand>
    <ligandPart>
        <name>Fe</name>
        <dbReference type="ChEBI" id="CHEBI:18248"/>
    </ligandPart>
</feature>
<keyword evidence="2 6" id="KW-0349">Heme</keyword>
<evidence type="ECO:0000256" key="6">
    <source>
        <dbReference type="PIRSR" id="PIRSR602322-1"/>
    </source>
</evidence>
<feature type="binding site" description="axial binding residue" evidence="6">
    <location>
        <position position="110"/>
    </location>
    <ligand>
        <name>heme c</name>
        <dbReference type="ChEBI" id="CHEBI:61717"/>
        <label>1</label>
    </ligand>
    <ligandPart>
        <name>Fe</name>
        <dbReference type="ChEBI" id="CHEBI:18248"/>
    </ligandPart>
</feature>
<dbReference type="InterPro" id="IPR036280">
    <property type="entry name" value="Multihaem_cyt_sf"/>
</dbReference>
<evidence type="ECO:0000256" key="5">
    <source>
        <dbReference type="ARBA" id="ARBA00023004"/>
    </source>
</evidence>
<dbReference type="GO" id="GO:0009055">
    <property type="term" value="F:electron transfer activity"/>
    <property type="evidence" value="ECO:0007669"/>
    <property type="project" value="InterPro"/>
</dbReference>
<dbReference type="InterPro" id="IPR020942">
    <property type="entry name" value="Cyt_c_III_dom"/>
</dbReference>
<evidence type="ECO:0000259" key="7">
    <source>
        <dbReference type="Pfam" id="PF02085"/>
    </source>
</evidence>
<dbReference type="AlphaFoldDB" id="A0A1G9ZZ80"/>
<feature type="binding site" description="axial binding residue" evidence="6">
    <location>
        <position position="69"/>
    </location>
    <ligand>
        <name>heme c</name>
        <dbReference type="ChEBI" id="CHEBI:61717"/>
        <label>2</label>
    </ligand>
    <ligandPart>
        <name>Fe</name>
        <dbReference type="ChEBI" id="CHEBI:18248"/>
    </ligandPart>
</feature>
<feature type="binding site" description="axial binding residue" evidence="6">
    <location>
        <position position="107"/>
    </location>
    <ligand>
        <name>heme c</name>
        <dbReference type="ChEBI" id="CHEBI:61717"/>
        <label>1</label>
    </ligand>
    <ligandPart>
        <name>Fe</name>
        <dbReference type="ChEBI" id="CHEBI:18248"/>
    </ligandPart>
</feature>
<comment type="cofactor">
    <cofactor evidence="6">
        <name>heme c</name>
        <dbReference type="ChEBI" id="CHEBI:61717"/>
    </cofactor>
    <text evidence="6">Binds 4 heme c groups covalently per monomer.</text>
</comment>
<feature type="binding site" description="axial binding residue" evidence="6">
    <location>
        <position position="68"/>
    </location>
    <ligand>
        <name>heme c</name>
        <dbReference type="ChEBI" id="CHEBI:61717"/>
        <label>1</label>
    </ligand>
    <ligandPart>
        <name>Fe</name>
        <dbReference type="ChEBI" id="CHEBI:18248"/>
    </ligandPart>
</feature>
<feature type="domain" description="Class III cytochrome C" evidence="7">
    <location>
        <begin position="45"/>
        <end position="132"/>
    </location>
</feature>
<feature type="binding site" description="axial binding residue" evidence="6">
    <location>
        <position position="111"/>
    </location>
    <ligand>
        <name>heme c</name>
        <dbReference type="ChEBI" id="CHEBI:61717"/>
        <label>1</label>
    </ligand>
    <ligandPart>
        <name>Fe</name>
        <dbReference type="ChEBI" id="CHEBI:18248"/>
    </ligandPart>
</feature>
<feature type="binding site" description="axial binding residue" evidence="6">
    <location>
        <position position="131"/>
    </location>
    <ligand>
        <name>heme c</name>
        <dbReference type="ChEBI" id="CHEBI:61717"/>
        <label>1</label>
    </ligand>
    <ligandPart>
        <name>Fe</name>
        <dbReference type="ChEBI" id="CHEBI:18248"/>
    </ligandPart>
</feature>
<dbReference type="CDD" id="cd08168">
    <property type="entry name" value="Cytochrom_C3"/>
    <property type="match status" value="1"/>
</dbReference>
<dbReference type="InterPro" id="IPR002322">
    <property type="entry name" value="Cyt_c_III"/>
</dbReference>
<keyword evidence="1" id="KW-0813">Transport</keyword>
<name>A0A1G9ZZ80_9BACT</name>
<feature type="binding site" description="axial binding residue" evidence="6">
    <location>
        <position position="132"/>
    </location>
    <ligand>
        <name>heme c</name>
        <dbReference type="ChEBI" id="CHEBI:61717"/>
        <label>1</label>
    </ligand>
    <ligandPart>
        <name>Fe</name>
        <dbReference type="ChEBI" id="CHEBI:18248"/>
    </ligandPart>
</feature>
<sequence length="169" mass="20186">MRYNVKDFIFLIILIILGTVVVCYAQPVNLLEIKDEYYIDKFGPYKMPSVYFSHDIHANEYQISCKSCHHIYKKGKNIWTPEDHEKTCTECHNKNKAEAINSYHMKCWGCHKRLREVYHLADTPTNQCQKCHIKPSEVEKERKRIQKKLEKKNETLFKIIQNLKVKGFY</sequence>
<dbReference type="RefSeq" id="WP_159427665.1">
    <property type="nucleotide sequence ID" value="NZ_FNIN01000001.1"/>
</dbReference>
<dbReference type="PRINTS" id="PR00609">
    <property type="entry name" value="CYTOCHROMEC3"/>
</dbReference>
<dbReference type="STRING" id="206665.SAMN04488516_101227"/>
<dbReference type="Pfam" id="PF02085">
    <property type="entry name" value="Cytochrom_CIII"/>
    <property type="match status" value="1"/>
</dbReference>
<dbReference type="Proteomes" id="UP000199602">
    <property type="component" value="Unassembled WGS sequence"/>
</dbReference>
<keyword evidence="9" id="KW-1185">Reference proteome</keyword>
<feature type="binding site" description="axial binding residue" evidence="6">
    <location>
        <position position="65"/>
    </location>
    <ligand>
        <name>heme c</name>
        <dbReference type="ChEBI" id="CHEBI:61717"/>
        <label>1</label>
    </ligand>
    <ligandPart>
        <name>Fe</name>
        <dbReference type="ChEBI" id="CHEBI:18248"/>
    </ligandPart>
</feature>
<evidence type="ECO:0000313" key="8">
    <source>
        <dbReference type="EMBL" id="SDN26660.1"/>
    </source>
</evidence>
<dbReference type="OrthoDB" id="9807368at2"/>
<keyword evidence="4" id="KW-0249">Electron transport</keyword>
<keyword evidence="5 6" id="KW-0408">Iron</keyword>
<dbReference type="Gene3D" id="3.90.10.10">
    <property type="entry name" value="Cytochrome C3"/>
    <property type="match status" value="1"/>
</dbReference>
<evidence type="ECO:0000256" key="2">
    <source>
        <dbReference type="ARBA" id="ARBA00022617"/>
    </source>
</evidence>
<gene>
    <name evidence="8" type="ORF">SAMN04488516_101227</name>
</gene>
<dbReference type="SUPFAM" id="SSF48695">
    <property type="entry name" value="Multiheme cytochromes"/>
    <property type="match status" value="1"/>
</dbReference>
<feature type="binding site" description="axial binding residue" evidence="6">
    <location>
        <position position="57"/>
    </location>
    <ligand>
        <name>heme c</name>
        <dbReference type="ChEBI" id="CHEBI:61717"/>
        <label>1</label>
    </ligand>
    <ligandPart>
        <name>Fe</name>
        <dbReference type="ChEBI" id="CHEBI:18248"/>
    </ligandPart>
</feature>
<reference evidence="8 9" key="1">
    <citation type="submission" date="2016-10" db="EMBL/GenBank/DDBJ databases">
        <authorList>
            <person name="de Groot N.N."/>
        </authorList>
    </citation>
    <scope>NUCLEOTIDE SEQUENCE [LARGE SCALE GENOMIC DNA]</scope>
    <source>
        <strain evidence="8 9">DSM 15269</strain>
    </source>
</reference>
<evidence type="ECO:0000256" key="1">
    <source>
        <dbReference type="ARBA" id="ARBA00022448"/>
    </source>
</evidence>
<evidence type="ECO:0000313" key="9">
    <source>
        <dbReference type="Proteomes" id="UP000199602"/>
    </source>
</evidence>
<organism evidence="8 9">
    <name type="scientific">Desulfonauticus submarinus</name>
    <dbReference type="NCBI Taxonomy" id="206665"/>
    <lineage>
        <taxon>Bacteria</taxon>
        <taxon>Pseudomonadati</taxon>
        <taxon>Thermodesulfobacteriota</taxon>
        <taxon>Desulfovibrionia</taxon>
        <taxon>Desulfovibrionales</taxon>
        <taxon>Desulfonauticaceae</taxon>
        <taxon>Desulfonauticus</taxon>
    </lineage>
</organism>
<protein>
    <submittedName>
        <fullName evidence="8">Class III cytochrome C family protein</fullName>
    </submittedName>
</protein>
<keyword evidence="3 6" id="KW-0479">Metal-binding</keyword>